<evidence type="ECO:0008006" key="4">
    <source>
        <dbReference type="Google" id="ProtNLM"/>
    </source>
</evidence>
<organism evidence="2 3">
    <name type="scientific">Candida verbasci</name>
    <dbReference type="NCBI Taxonomy" id="1227364"/>
    <lineage>
        <taxon>Eukaryota</taxon>
        <taxon>Fungi</taxon>
        <taxon>Dikarya</taxon>
        <taxon>Ascomycota</taxon>
        <taxon>Saccharomycotina</taxon>
        <taxon>Pichiomycetes</taxon>
        <taxon>Debaryomycetaceae</taxon>
        <taxon>Candida/Lodderomyces clade</taxon>
        <taxon>Candida</taxon>
    </lineage>
</organism>
<feature type="region of interest" description="Disordered" evidence="1">
    <location>
        <begin position="81"/>
        <end position="100"/>
    </location>
</feature>
<accession>A0A9W4XFD0</accession>
<proteinExistence type="predicted"/>
<evidence type="ECO:0000256" key="1">
    <source>
        <dbReference type="SAM" id="MobiDB-lite"/>
    </source>
</evidence>
<evidence type="ECO:0000313" key="3">
    <source>
        <dbReference type="Proteomes" id="UP001152885"/>
    </source>
</evidence>
<protein>
    <recommendedName>
        <fullName evidence="4">WW domain-containing protein</fullName>
    </recommendedName>
</protein>
<feature type="compositionally biased region" description="Low complexity" evidence="1">
    <location>
        <begin position="82"/>
        <end position="99"/>
    </location>
</feature>
<dbReference type="Proteomes" id="UP001152885">
    <property type="component" value="Unassembled WGS sequence"/>
</dbReference>
<comment type="caution">
    <text evidence="2">The sequence shown here is derived from an EMBL/GenBank/DDBJ whole genome shotgun (WGS) entry which is preliminary data.</text>
</comment>
<gene>
    <name evidence="2" type="ORF">CANVERA_P4850</name>
</gene>
<sequence length="240" mass="27839">MPICPKSSNTNNKWKLEYDTTLNQYYYVNLLDNSISFDSPCEVNHRKRNIFGIKTNSTCSFFEKPFLVRKISSKLSLKKSRSNNSTYSTNSTNSSSSRYNIEEFEEEDESKSINSIISGIDDEYYLYNNEINKFRNFAGTTNVNNITNLDPIETPVFNSLISTVSDTSVREVTRVYESDTESTVSDFDSELDYKIKDFDHAYIYSSDNNNDGFEMIEVDGTYDKEIELRELRLQMLQELC</sequence>
<dbReference type="AlphaFoldDB" id="A0A9W4XFD0"/>
<evidence type="ECO:0000313" key="2">
    <source>
        <dbReference type="EMBL" id="CAI5760340.1"/>
    </source>
</evidence>
<name>A0A9W4XFD0_9ASCO</name>
<keyword evidence="3" id="KW-1185">Reference proteome</keyword>
<reference evidence="2" key="1">
    <citation type="submission" date="2022-12" db="EMBL/GenBank/DDBJ databases">
        <authorList>
            <person name="Brejova B."/>
        </authorList>
    </citation>
    <scope>NUCLEOTIDE SEQUENCE</scope>
</reference>
<dbReference type="OrthoDB" id="4020766at2759"/>
<dbReference type="EMBL" id="CANTUO010000006">
    <property type="protein sequence ID" value="CAI5760340.1"/>
    <property type="molecule type" value="Genomic_DNA"/>
</dbReference>